<dbReference type="Proteomes" id="UP000053319">
    <property type="component" value="Unassembled WGS sequence"/>
</dbReference>
<dbReference type="GeneID" id="18835953"/>
<protein>
    <submittedName>
        <fullName evidence="1">Uncharacterized protein</fullName>
    </submittedName>
</protein>
<name>R7SNK2_DICSQ</name>
<dbReference type="RefSeq" id="XP_007369515.1">
    <property type="nucleotide sequence ID" value="XM_007369453.1"/>
</dbReference>
<accession>R7SNK2</accession>
<sequence length="71" mass="7917">MLSSVCDAVERSAGRVSGSMIEVRKALKRTRLGIRYKQSSSSLREWTSLARSRPKAHCFGVSLSVLRQFST</sequence>
<dbReference type="AlphaFoldDB" id="R7SNK2"/>
<evidence type="ECO:0000313" key="1">
    <source>
        <dbReference type="EMBL" id="EJF57764.1"/>
    </source>
</evidence>
<evidence type="ECO:0000313" key="2">
    <source>
        <dbReference type="Proteomes" id="UP000053319"/>
    </source>
</evidence>
<organism evidence="1 2">
    <name type="scientific">Dichomitus squalens (strain LYAD-421)</name>
    <name type="common">Western red white-rot fungus</name>
    <dbReference type="NCBI Taxonomy" id="732165"/>
    <lineage>
        <taxon>Eukaryota</taxon>
        <taxon>Fungi</taxon>
        <taxon>Dikarya</taxon>
        <taxon>Basidiomycota</taxon>
        <taxon>Agaricomycotina</taxon>
        <taxon>Agaricomycetes</taxon>
        <taxon>Polyporales</taxon>
        <taxon>Polyporaceae</taxon>
        <taxon>Dichomitus</taxon>
    </lineage>
</organism>
<gene>
    <name evidence="1" type="ORF">DICSQDRAFT_140057</name>
</gene>
<proteinExistence type="predicted"/>
<dbReference type="HOGENOM" id="CLU_2739981_0_0_1"/>
<dbReference type="KEGG" id="dsq:DICSQDRAFT_140057"/>
<dbReference type="EMBL" id="JH719445">
    <property type="protein sequence ID" value="EJF57764.1"/>
    <property type="molecule type" value="Genomic_DNA"/>
</dbReference>
<reference evidence="1 2" key="1">
    <citation type="journal article" date="2012" name="Science">
        <title>The Paleozoic origin of enzymatic lignin decomposition reconstructed from 31 fungal genomes.</title>
        <authorList>
            <person name="Floudas D."/>
            <person name="Binder M."/>
            <person name="Riley R."/>
            <person name="Barry K."/>
            <person name="Blanchette R.A."/>
            <person name="Henrissat B."/>
            <person name="Martinez A.T."/>
            <person name="Otillar R."/>
            <person name="Spatafora J.W."/>
            <person name="Yadav J.S."/>
            <person name="Aerts A."/>
            <person name="Benoit I."/>
            <person name="Boyd A."/>
            <person name="Carlson A."/>
            <person name="Copeland A."/>
            <person name="Coutinho P.M."/>
            <person name="de Vries R.P."/>
            <person name="Ferreira P."/>
            <person name="Findley K."/>
            <person name="Foster B."/>
            <person name="Gaskell J."/>
            <person name="Glotzer D."/>
            <person name="Gorecki P."/>
            <person name="Heitman J."/>
            <person name="Hesse C."/>
            <person name="Hori C."/>
            <person name="Igarashi K."/>
            <person name="Jurgens J.A."/>
            <person name="Kallen N."/>
            <person name="Kersten P."/>
            <person name="Kohler A."/>
            <person name="Kuees U."/>
            <person name="Kumar T.K.A."/>
            <person name="Kuo A."/>
            <person name="LaButti K."/>
            <person name="Larrondo L.F."/>
            <person name="Lindquist E."/>
            <person name="Ling A."/>
            <person name="Lombard V."/>
            <person name="Lucas S."/>
            <person name="Lundell T."/>
            <person name="Martin R."/>
            <person name="McLaughlin D.J."/>
            <person name="Morgenstern I."/>
            <person name="Morin E."/>
            <person name="Murat C."/>
            <person name="Nagy L.G."/>
            <person name="Nolan M."/>
            <person name="Ohm R.A."/>
            <person name="Patyshakuliyeva A."/>
            <person name="Rokas A."/>
            <person name="Ruiz-Duenas F.J."/>
            <person name="Sabat G."/>
            <person name="Salamov A."/>
            <person name="Samejima M."/>
            <person name="Schmutz J."/>
            <person name="Slot J.C."/>
            <person name="St John F."/>
            <person name="Stenlid J."/>
            <person name="Sun H."/>
            <person name="Sun S."/>
            <person name="Syed K."/>
            <person name="Tsang A."/>
            <person name="Wiebenga A."/>
            <person name="Young D."/>
            <person name="Pisabarro A."/>
            <person name="Eastwood D.C."/>
            <person name="Martin F."/>
            <person name="Cullen D."/>
            <person name="Grigoriev I.V."/>
            <person name="Hibbett D.S."/>
        </authorList>
    </citation>
    <scope>NUCLEOTIDE SEQUENCE [LARGE SCALE GENOMIC DNA]</scope>
    <source>
        <strain evidence="1 2">LYAD-421 SS1</strain>
    </source>
</reference>